<dbReference type="Proteomes" id="UP001162480">
    <property type="component" value="Chromosome 2"/>
</dbReference>
<sequence>MCKTDSCASKVLDITMSRTRVNKADNFCYISGEETFASQKCCINAMIRKAYHLVPVPHGEDLPIPDALSSVSFVSDEESGEEEAETDDSAGLQSGLKFFIAAFTRPHLITQGECHDLIRELQLPTNKAELLGSRLQQWNFLAADVKI</sequence>
<keyword evidence="2" id="KW-1185">Reference proteome</keyword>
<dbReference type="EMBL" id="OX597815">
    <property type="protein sequence ID" value="CAI9718608.1"/>
    <property type="molecule type" value="Genomic_DNA"/>
</dbReference>
<proteinExistence type="predicted"/>
<name>A0AA36AM30_OCTVU</name>
<evidence type="ECO:0000313" key="1">
    <source>
        <dbReference type="EMBL" id="CAI9718608.1"/>
    </source>
</evidence>
<organism evidence="1 2">
    <name type="scientific">Octopus vulgaris</name>
    <name type="common">Common octopus</name>
    <dbReference type="NCBI Taxonomy" id="6645"/>
    <lineage>
        <taxon>Eukaryota</taxon>
        <taxon>Metazoa</taxon>
        <taxon>Spiralia</taxon>
        <taxon>Lophotrochozoa</taxon>
        <taxon>Mollusca</taxon>
        <taxon>Cephalopoda</taxon>
        <taxon>Coleoidea</taxon>
        <taxon>Octopodiformes</taxon>
        <taxon>Octopoda</taxon>
        <taxon>Incirrata</taxon>
        <taxon>Octopodidae</taxon>
        <taxon>Octopus</taxon>
    </lineage>
</organism>
<gene>
    <name evidence="1" type="ORF">OCTVUL_1B008369</name>
</gene>
<accession>A0AA36AM30</accession>
<evidence type="ECO:0000313" key="2">
    <source>
        <dbReference type="Proteomes" id="UP001162480"/>
    </source>
</evidence>
<reference evidence="1" key="1">
    <citation type="submission" date="2023-08" db="EMBL/GenBank/DDBJ databases">
        <authorList>
            <person name="Alioto T."/>
            <person name="Alioto T."/>
            <person name="Gomez Garrido J."/>
        </authorList>
    </citation>
    <scope>NUCLEOTIDE SEQUENCE</scope>
</reference>
<dbReference type="AlphaFoldDB" id="A0AA36AM30"/>
<protein>
    <submittedName>
        <fullName evidence="1">Uncharacterized protein</fullName>
    </submittedName>
</protein>